<dbReference type="EMBL" id="MJEQ01002995">
    <property type="protein sequence ID" value="OIT25923.1"/>
    <property type="molecule type" value="Genomic_DNA"/>
</dbReference>
<gene>
    <name evidence="11" type="primary">POLX_60</name>
    <name evidence="11" type="ORF">A4A49_56217</name>
</gene>
<keyword evidence="8" id="KW-0548">Nucleotidyltransferase</keyword>
<feature type="domain" description="Retroviral polymerase SH3-like" evidence="10">
    <location>
        <begin position="41"/>
        <end position="97"/>
    </location>
</feature>
<accession>A0A1J6KT04</accession>
<dbReference type="GO" id="GO:0003964">
    <property type="term" value="F:RNA-directed DNA polymerase activity"/>
    <property type="evidence" value="ECO:0007669"/>
    <property type="project" value="UniProtKB-KW"/>
</dbReference>
<dbReference type="GO" id="GO:0016787">
    <property type="term" value="F:hydrolase activity"/>
    <property type="evidence" value="ECO:0007669"/>
    <property type="project" value="UniProtKB-KW"/>
</dbReference>
<organism evidence="11 12">
    <name type="scientific">Nicotiana attenuata</name>
    <name type="common">Coyote tobacco</name>
    <dbReference type="NCBI Taxonomy" id="49451"/>
    <lineage>
        <taxon>Eukaryota</taxon>
        <taxon>Viridiplantae</taxon>
        <taxon>Streptophyta</taxon>
        <taxon>Embryophyta</taxon>
        <taxon>Tracheophyta</taxon>
        <taxon>Spermatophyta</taxon>
        <taxon>Magnoliopsida</taxon>
        <taxon>eudicotyledons</taxon>
        <taxon>Gunneridae</taxon>
        <taxon>Pentapetalae</taxon>
        <taxon>asterids</taxon>
        <taxon>lamiids</taxon>
        <taxon>Solanales</taxon>
        <taxon>Solanaceae</taxon>
        <taxon>Nicotianoideae</taxon>
        <taxon>Nicotianeae</taxon>
        <taxon>Nicotiana</taxon>
    </lineage>
</organism>
<evidence type="ECO:0000256" key="9">
    <source>
        <dbReference type="ARBA" id="ARBA00023172"/>
    </source>
</evidence>
<dbReference type="STRING" id="49451.A0A1J6KT04"/>
<dbReference type="PANTHER" id="PTHR42648:SF11">
    <property type="entry name" value="TRANSPOSON TY4-P GAG-POL POLYPROTEIN"/>
    <property type="match status" value="1"/>
</dbReference>
<keyword evidence="1" id="KW-0540">Nuclease</keyword>
<evidence type="ECO:0000256" key="4">
    <source>
        <dbReference type="ARBA" id="ARBA00022801"/>
    </source>
</evidence>
<evidence type="ECO:0000259" key="10">
    <source>
        <dbReference type="Pfam" id="PF25597"/>
    </source>
</evidence>
<evidence type="ECO:0000256" key="8">
    <source>
        <dbReference type="ARBA" id="ARBA00022932"/>
    </source>
</evidence>
<evidence type="ECO:0000256" key="2">
    <source>
        <dbReference type="ARBA" id="ARBA00022723"/>
    </source>
</evidence>
<keyword evidence="4" id="KW-0378">Hydrolase</keyword>
<dbReference type="GO" id="GO:0015074">
    <property type="term" value="P:DNA integration"/>
    <property type="evidence" value="ECO:0007669"/>
    <property type="project" value="UniProtKB-KW"/>
</dbReference>
<keyword evidence="8" id="KW-0239">DNA-directed DNA polymerase</keyword>
<sequence>MKYAAYVINMMPLSPNNMKSPYELMFGEKSSVKHLRVFGSISYVRIPDSQQSKLDAKERKCIFIGYDERKKGWKYMDPKTNLFVVSRDVIFDEVSLYYGVEKEGQ</sequence>
<dbReference type="AlphaFoldDB" id="A0A1J6KT04"/>
<keyword evidence="5" id="KW-0460">Magnesium</keyword>
<comment type="caution">
    <text evidence="11">The sequence shown here is derived from an EMBL/GenBank/DDBJ whole genome shotgun (WGS) entry which is preliminary data.</text>
</comment>
<keyword evidence="3" id="KW-0255">Endonuclease</keyword>
<dbReference type="Gramene" id="OIT25923">
    <property type="protein sequence ID" value="OIT25923"/>
    <property type="gene ID" value="A4A49_56217"/>
</dbReference>
<keyword evidence="2" id="KW-0479">Metal-binding</keyword>
<dbReference type="Pfam" id="PF25597">
    <property type="entry name" value="SH3_retrovirus"/>
    <property type="match status" value="1"/>
</dbReference>
<evidence type="ECO:0000256" key="3">
    <source>
        <dbReference type="ARBA" id="ARBA00022759"/>
    </source>
</evidence>
<dbReference type="OMA" id="SARCMMI"/>
<dbReference type="GO" id="GO:0006310">
    <property type="term" value="P:DNA recombination"/>
    <property type="evidence" value="ECO:0007669"/>
    <property type="project" value="UniProtKB-KW"/>
</dbReference>
<keyword evidence="12" id="KW-1185">Reference proteome</keyword>
<keyword evidence="6" id="KW-0229">DNA integration</keyword>
<name>A0A1J6KT04_NICAT</name>
<evidence type="ECO:0000313" key="11">
    <source>
        <dbReference type="EMBL" id="OIT25923.1"/>
    </source>
</evidence>
<keyword evidence="7" id="KW-0695">RNA-directed DNA polymerase</keyword>
<keyword evidence="8" id="KW-0808">Transferase</keyword>
<keyword evidence="9" id="KW-0233">DNA recombination</keyword>
<dbReference type="InterPro" id="IPR057670">
    <property type="entry name" value="SH3_retrovirus"/>
</dbReference>
<feature type="non-terminal residue" evidence="11">
    <location>
        <position position="105"/>
    </location>
</feature>
<evidence type="ECO:0000256" key="6">
    <source>
        <dbReference type="ARBA" id="ARBA00022908"/>
    </source>
</evidence>
<dbReference type="GO" id="GO:0004519">
    <property type="term" value="F:endonuclease activity"/>
    <property type="evidence" value="ECO:0007669"/>
    <property type="project" value="UniProtKB-KW"/>
</dbReference>
<dbReference type="GO" id="GO:0046872">
    <property type="term" value="F:metal ion binding"/>
    <property type="evidence" value="ECO:0007669"/>
    <property type="project" value="UniProtKB-KW"/>
</dbReference>
<dbReference type="Proteomes" id="UP000187609">
    <property type="component" value="Unassembled WGS sequence"/>
</dbReference>
<evidence type="ECO:0000256" key="1">
    <source>
        <dbReference type="ARBA" id="ARBA00022722"/>
    </source>
</evidence>
<dbReference type="InterPro" id="IPR039537">
    <property type="entry name" value="Retrotran_Ty1/copia-like"/>
</dbReference>
<reference evidence="11" key="1">
    <citation type="submission" date="2016-11" db="EMBL/GenBank/DDBJ databases">
        <title>The genome of Nicotiana attenuata.</title>
        <authorList>
            <person name="Xu S."/>
            <person name="Brockmoeller T."/>
            <person name="Gaquerel E."/>
            <person name="Navarro A."/>
            <person name="Kuhl H."/>
            <person name="Gase K."/>
            <person name="Ling Z."/>
            <person name="Zhou W."/>
            <person name="Kreitzer C."/>
            <person name="Stanke M."/>
            <person name="Tang H."/>
            <person name="Lyons E."/>
            <person name="Pandey P."/>
            <person name="Pandey S.P."/>
            <person name="Timmermann B."/>
            <person name="Baldwin I.T."/>
        </authorList>
    </citation>
    <scope>NUCLEOTIDE SEQUENCE [LARGE SCALE GENOMIC DNA]</scope>
    <source>
        <strain evidence="11">UT</strain>
    </source>
</reference>
<proteinExistence type="predicted"/>
<protein>
    <submittedName>
        <fullName evidence="11">Retrovirus-related pol polyprotein from transposon tnt 1-94</fullName>
    </submittedName>
</protein>
<evidence type="ECO:0000256" key="5">
    <source>
        <dbReference type="ARBA" id="ARBA00022842"/>
    </source>
</evidence>
<evidence type="ECO:0000313" key="12">
    <source>
        <dbReference type="Proteomes" id="UP000187609"/>
    </source>
</evidence>
<dbReference type="GO" id="GO:0003887">
    <property type="term" value="F:DNA-directed DNA polymerase activity"/>
    <property type="evidence" value="ECO:0007669"/>
    <property type="project" value="UniProtKB-KW"/>
</dbReference>
<dbReference type="PANTHER" id="PTHR42648">
    <property type="entry name" value="TRANSPOSASE, PUTATIVE-RELATED"/>
    <property type="match status" value="1"/>
</dbReference>
<evidence type="ECO:0000256" key="7">
    <source>
        <dbReference type="ARBA" id="ARBA00022918"/>
    </source>
</evidence>